<sequence>MLTAQPRPGSSASQGYSGVSRNIGSISRRAARIRAVSRRVSCTNRQCSAVARVRPGLVGVRDSKNPSGPILAIAATEWSAFLGAIMSGRSNA</sequence>
<dbReference type="EMBL" id="JBHTCG010000006">
    <property type="protein sequence ID" value="MFC7382909.1"/>
    <property type="molecule type" value="Genomic_DNA"/>
</dbReference>
<name>A0ABW2P1B2_9ACTN</name>
<reference evidence="4" key="1">
    <citation type="journal article" date="2019" name="Int. J. Syst. Evol. Microbiol.">
        <title>The Global Catalogue of Microorganisms (GCM) 10K type strain sequencing project: providing services to taxonomists for standard genome sequencing and annotation.</title>
        <authorList>
            <consortium name="The Broad Institute Genomics Platform"/>
            <consortium name="The Broad Institute Genome Sequencing Center for Infectious Disease"/>
            <person name="Wu L."/>
            <person name="Ma J."/>
        </authorList>
    </citation>
    <scope>NUCLEOTIDE SEQUENCE [LARGE SCALE GENOMIC DNA]</scope>
    <source>
        <strain evidence="4">CECT 7649</strain>
    </source>
</reference>
<evidence type="ECO:0000259" key="2">
    <source>
        <dbReference type="Pfam" id="PF04149"/>
    </source>
</evidence>
<proteinExistence type="predicted"/>
<dbReference type="RefSeq" id="WP_380826273.1">
    <property type="nucleotide sequence ID" value="NZ_JBHTCG010000006.1"/>
</dbReference>
<evidence type="ECO:0000313" key="3">
    <source>
        <dbReference type="EMBL" id="MFC7382909.1"/>
    </source>
</evidence>
<protein>
    <submittedName>
        <fullName evidence="3">DUF397 domain-containing protein</fullName>
    </submittedName>
</protein>
<organism evidence="3 4">
    <name type="scientific">Sphaerisporangium rhizosphaerae</name>
    <dbReference type="NCBI Taxonomy" id="2269375"/>
    <lineage>
        <taxon>Bacteria</taxon>
        <taxon>Bacillati</taxon>
        <taxon>Actinomycetota</taxon>
        <taxon>Actinomycetes</taxon>
        <taxon>Streptosporangiales</taxon>
        <taxon>Streptosporangiaceae</taxon>
        <taxon>Sphaerisporangium</taxon>
    </lineage>
</organism>
<accession>A0ABW2P1B2</accession>
<dbReference type="Proteomes" id="UP001596496">
    <property type="component" value="Unassembled WGS sequence"/>
</dbReference>
<evidence type="ECO:0000256" key="1">
    <source>
        <dbReference type="SAM" id="MobiDB-lite"/>
    </source>
</evidence>
<dbReference type="InterPro" id="IPR007278">
    <property type="entry name" value="DUF397"/>
</dbReference>
<comment type="caution">
    <text evidence="3">The sequence shown here is derived from an EMBL/GenBank/DDBJ whole genome shotgun (WGS) entry which is preliminary data.</text>
</comment>
<feature type="domain" description="DUF397" evidence="2">
    <location>
        <begin position="44"/>
        <end position="85"/>
    </location>
</feature>
<dbReference type="Pfam" id="PF04149">
    <property type="entry name" value="DUF397"/>
    <property type="match status" value="1"/>
</dbReference>
<feature type="region of interest" description="Disordered" evidence="1">
    <location>
        <begin position="1"/>
        <end position="20"/>
    </location>
</feature>
<feature type="compositionally biased region" description="Polar residues" evidence="1">
    <location>
        <begin position="8"/>
        <end position="19"/>
    </location>
</feature>
<evidence type="ECO:0000313" key="4">
    <source>
        <dbReference type="Proteomes" id="UP001596496"/>
    </source>
</evidence>
<gene>
    <name evidence="3" type="ORF">ACFQSB_11885</name>
</gene>
<keyword evidence="4" id="KW-1185">Reference proteome</keyword>